<proteinExistence type="inferred from homology"/>
<feature type="transmembrane region" description="Helical" evidence="2">
    <location>
        <begin position="21"/>
        <end position="37"/>
    </location>
</feature>
<dbReference type="KEGG" id="saqt:GJV85_05435"/>
<dbReference type="Proteomes" id="UP000671852">
    <property type="component" value="Chromosome"/>
</dbReference>
<dbReference type="InterPro" id="IPR036188">
    <property type="entry name" value="FAD/NAD-bd_sf"/>
</dbReference>
<sequence>MCHKLVKRRDIALALKTKEKIIIIGAGISGVYLAYLLQEKYEVIILEARDRVGGRIFSIDGHDMGPSWVWPHQKNILKLMDELGLELFRQNSKGYAIYDTEAKVEVFSAPQSTPSFRVKGSLTKLIDALKDQLENVEIYLNKEVLSVKIKEGFVSVFTTNKEYIANYVISTLPPRVTNRINFEPKLPDELEKKMLATQTWMGNSAKCVVEFKKNIWQEKGLSGFMFSHVGPLGEIHDASCEGKHALFGFVNANANMEDFDLQVTEQMIRVLQIKSDDILKIYLINWKSEKFSSTKEDSKPLKAHPIYGIDTSAYSQRALFSSTEFSYEEGGYIEGAIINAKKIYNKLVN</sequence>
<name>A0A975GCF6_9BACT</name>
<evidence type="ECO:0000313" key="4">
    <source>
        <dbReference type="EMBL" id="QSZ41570.1"/>
    </source>
</evidence>
<dbReference type="PANTHER" id="PTHR43563">
    <property type="entry name" value="AMINE OXIDASE"/>
    <property type="match status" value="1"/>
</dbReference>
<dbReference type="Pfam" id="PF01593">
    <property type="entry name" value="Amino_oxidase"/>
    <property type="match status" value="1"/>
</dbReference>
<dbReference type="SUPFAM" id="SSF54373">
    <property type="entry name" value="FAD-linked reductases, C-terminal domain"/>
    <property type="match status" value="1"/>
</dbReference>
<dbReference type="SUPFAM" id="SSF51905">
    <property type="entry name" value="FAD/NAD(P)-binding domain"/>
    <property type="match status" value="1"/>
</dbReference>
<keyword evidence="2" id="KW-1133">Transmembrane helix</keyword>
<keyword evidence="5" id="KW-1185">Reference proteome</keyword>
<keyword evidence="2" id="KW-0812">Transmembrane</keyword>
<gene>
    <name evidence="4" type="ORF">GJV85_05435</name>
</gene>
<evidence type="ECO:0000256" key="1">
    <source>
        <dbReference type="ARBA" id="ARBA00005995"/>
    </source>
</evidence>
<evidence type="ECO:0000313" key="5">
    <source>
        <dbReference type="Proteomes" id="UP000671852"/>
    </source>
</evidence>
<dbReference type="Pfam" id="PF13450">
    <property type="entry name" value="NAD_binding_8"/>
    <property type="match status" value="1"/>
</dbReference>
<protein>
    <submittedName>
        <fullName evidence="4">NAD(P)-binding protein</fullName>
    </submittedName>
</protein>
<dbReference type="Gene3D" id="3.50.50.60">
    <property type="entry name" value="FAD/NAD(P)-binding domain"/>
    <property type="match status" value="2"/>
</dbReference>
<feature type="domain" description="Amine oxidase" evidence="3">
    <location>
        <begin position="114"/>
        <end position="338"/>
    </location>
</feature>
<evidence type="ECO:0000256" key="2">
    <source>
        <dbReference type="SAM" id="Phobius"/>
    </source>
</evidence>
<comment type="similarity">
    <text evidence="1">Belongs to the flavin monoamine oxidase family.</text>
</comment>
<dbReference type="InterPro" id="IPR050703">
    <property type="entry name" value="Flavin_MAO"/>
</dbReference>
<dbReference type="EMBL" id="CP046072">
    <property type="protein sequence ID" value="QSZ41570.1"/>
    <property type="molecule type" value="Genomic_DNA"/>
</dbReference>
<dbReference type="PANTHER" id="PTHR43563:SF14">
    <property type="entry name" value="AMINE OXIDASE"/>
    <property type="match status" value="1"/>
</dbReference>
<reference evidence="4" key="1">
    <citation type="submission" date="2019-11" db="EMBL/GenBank/DDBJ databases">
        <authorList>
            <person name="Kojima H."/>
        </authorList>
    </citation>
    <scope>NUCLEOTIDE SEQUENCE</scope>
    <source>
        <strain evidence="4">H1576</strain>
    </source>
</reference>
<evidence type="ECO:0000259" key="3">
    <source>
        <dbReference type="Pfam" id="PF01593"/>
    </source>
</evidence>
<organism evidence="4 5">
    <name type="scientific">Sulfurimonas aquatica</name>
    <dbReference type="NCBI Taxonomy" id="2672570"/>
    <lineage>
        <taxon>Bacteria</taxon>
        <taxon>Pseudomonadati</taxon>
        <taxon>Campylobacterota</taxon>
        <taxon>Epsilonproteobacteria</taxon>
        <taxon>Campylobacterales</taxon>
        <taxon>Sulfurimonadaceae</taxon>
        <taxon>Sulfurimonas</taxon>
    </lineage>
</organism>
<dbReference type="AlphaFoldDB" id="A0A975GCF6"/>
<accession>A0A975GCF6</accession>
<dbReference type="GO" id="GO:0016491">
    <property type="term" value="F:oxidoreductase activity"/>
    <property type="evidence" value="ECO:0007669"/>
    <property type="project" value="InterPro"/>
</dbReference>
<keyword evidence="2" id="KW-0472">Membrane</keyword>
<reference evidence="4" key="2">
    <citation type="submission" date="2021-04" db="EMBL/GenBank/DDBJ databases">
        <title>Isolation and characterization of a novel species of the genus Sulfurimonas.</title>
        <authorList>
            <person name="Fukui M."/>
        </authorList>
    </citation>
    <scope>NUCLEOTIDE SEQUENCE</scope>
    <source>
        <strain evidence="4">H1576</strain>
    </source>
</reference>
<dbReference type="InterPro" id="IPR002937">
    <property type="entry name" value="Amino_oxidase"/>
</dbReference>